<organism evidence="4 5">
    <name type="scientific">Frigoriflavimonas asaccharolytica</name>
    <dbReference type="NCBI Taxonomy" id="2735899"/>
    <lineage>
        <taxon>Bacteria</taxon>
        <taxon>Pseudomonadati</taxon>
        <taxon>Bacteroidota</taxon>
        <taxon>Flavobacteriia</taxon>
        <taxon>Flavobacteriales</taxon>
        <taxon>Weeksellaceae</taxon>
        <taxon>Frigoriflavimonas</taxon>
    </lineage>
</organism>
<dbReference type="PROSITE" id="PS50005">
    <property type="entry name" value="TPR"/>
    <property type="match status" value="2"/>
</dbReference>
<dbReference type="AlphaFoldDB" id="A0A8J8GDJ5"/>
<feature type="repeat" description="TPR" evidence="3">
    <location>
        <begin position="265"/>
        <end position="298"/>
    </location>
</feature>
<dbReference type="InterPro" id="IPR019734">
    <property type="entry name" value="TPR_rpt"/>
</dbReference>
<dbReference type="Pfam" id="PF12895">
    <property type="entry name" value="ANAPC3"/>
    <property type="match status" value="1"/>
</dbReference>
<keyword evidence="2 3" id="KW-0802">TPR repeat</keyword>
<dbReference type="RefSeq" id="WP_173780506.1">
    <property type="nucleotide sequence ID" value="NZ_JABSNO010000035.1"/>
</dbReference>
<comment type="caution">
    <text evidence="4">The sequence shown here is derived from an EMBL/GenBank/DDBJ whole genome shotgun (WGS) entry which is preliminary data.</text>
</comment>
<dbReference type="Gene3D" id="1.25.40.10">
    <property type="entry name" value="Tetratricopeptide repeat domain"/>
    <property type="match status" value="3"/>
</dbReference>
<evidence type="ECO:0000313" key="5">
    <source>
        <dbReference type="Proteomes" id="UP000610746"/>
    </source>
</evidence>
<evidence type="ECO:0000313" key="4">
    <source>
        <dbReference type="EMBL" id="NRS93970.1"/>
    </source>
</evidence>
<keyword evidence="1" id="KW-0677">Repeat</keyword>
<reference evidence="4" key="1">
    <citation type="submission" date="2020-05" db="EMBL/GenBank/DDBJ databases">
        <title>Genomic Encyclopedia of Type Strains, Phase IV (KMG-V): Genome sequencing to study the core and pangenomes of soil and plant-associated prokaryotes.</title>
        <authorList>
            <person name="Whitman W."/>
        </authorList>
    </citation>
    <scope>NUCLEOTIDE SEQUENCE</scope>
    <source>
        <strain evidence="4">16F</strain>
    </source>
</reference>
<feature type="repeat" description="TPR" evidence="3">
    <location>
        <begin position="197"/>
        <end position="230"/>
    </location>
</feature>
<gene>
    <name evidence="4" type="ORF">HNQ03_003062</name>
</gene>
<evidence type="ECO:0000256" key="3">
    <source>
        <dbReference type="PROSITE-ProRule" id="PRU00339"/>
    </source>
</evidence>
<dbReference type="PANTHER" id="PTHR44858:SF1">
    <property type="entry name" value="UDP-N-ACETYLGLUCOSAMINE--PEPTIDE N-ACETYLGLUCOSAMINYLTRANSFERASE SPINDLY-RELATED"/>
    <property type="match status" value="1"/>
</dbReference>
<keyword evidence="5" id="KW-1185">Reference proteome</keyword>
<dbReference type="SUPFAM" id="SSF48452">
    <property type="entry name" value="TPR-like"/>
    <property type="match status" value="2"/>
</dbReference>
<dbReference type="InterPro" id="IPR011990">
    <property type="entry name" value="TPR-like_helical_dom_sf"/>
</dbReference>
<dbReference type="PANTHER" id="PTHR44858">
    <property type="entry name" value="TETRATRICOPEPTIDE REPEAT PROTEIN 6"/>
    <property type="match status" value="1"/>
</dbReference>
<accession>A0A8J8GDJ5</accession>
<dbReference type="Pfam" id="PF13174">
    <property type="entry name" value="TPR_6"/>
    <property type="match status" value="1"/>
</dbReference>
<proteinExistence type="predicted"/>
<evidence type="ECO:0000256" key="1">
    <source>
        <dbReference type="ARBA" id="ARBA00022737"/>
    </source>
</evidence>
<protein>
    <submittedName>
        <fullName evidence="4">Tetratricopeptide (TPR) repeat protein</fullName>
    </submittedName>
</protein>
<dbReference type="EMBL" id="JABSNO010000035">
    <property type="protein sequence ID" value="NRS93970.1"/>
    <property type="molecule type" value="Genomic_DNA"/>
</dbReference>
<sequence length="447" mass="52586">MEEFFENELVKKFEDMIENNLELYFDTEELEDIIIYYLELGDLKNAENVVNYGLKLHPNSIEIKVKQLEVLIEFEFYAPAKELLKELQAVAGESTDYLACCAKFYSNLGNPKKAIEYCKKAIELGEELNFLHNFIADECVNLEDPFTALRHYRLALEEDPEDEYALENIMACFIDLKKSEEAIQFLNAYLDDYPFSEIAWYEYGQFYFNQKNYEEAIKGFDYLLAINSEAVSVYSNKAVCLENLEKYKEAISVYEEMLELEFTKAFTFYKIGLAYKQLKQWVPALISFQKSLIEDPQFYLSMMEQSKVYEEMGGMKEALYFAKEALNLNENQVDYQKRVAFLLIDDGKLEESLVCLKKLIEIEPDRFYNWYAFAEVLMLLGEYEDAITLLKEGLKNHKRAELLYQLSNCYFILKQEKEGEVYLEKAKTLDATIASEMEQKYPFIKRK</sequence>
<name>A0A8J8GDJ5_9FLAO</name>
<dbReference type="InterPro" id="IPR050498">
    <property type="entry name" value="Ycf3"/>
</dbReference>
<dbReference type="SMART" id="SM00028">
    <property type="entry name" value="TPR"/>
    <property type="match status" value="9"/>
</dbReference>
<dbReference type="Proteomes" id="UP000610746">
    <property type="component" value="Unassembled WGS sequence"/>
</dbReference>
<dbReference type="Pfam" id="PF13181">
    <property type="entry name" value="TPR_8"/>
    <property type="match status" value="3"/>
</dbReference>
<evidence type="ECO:0000256" key="2">
    <source>
        <dbReference type="ARBA" id="ARBA00022803"/>
    </source>
</evidence>